<keyword evidence="7" id="KW-1185">Reference proteome</keyword>
<keyword evidence="2" id="KW-0597">Phosphoprotein</keyword>
<dbReference type="GO" id="GO:0004315">
    <property type="term" value="F:3-oxoacyl-[acyl-carrier-protein] synthase activity"/>
    <property type="evidence" value="ECO:0007669"/>
    <property type="project" value="InterPro"/>
</dbReference>
<dbReference type="Proteomes" id="UP000803884">
    <property type="component" value="Unassembled WGS sequence"/>
</dbReference>
<evidence type="ECO:0000256" key="3">
    <source>
        <dbReference type="ARBA" id="ARBA00022679"/>
    </source>
</evidence>
<comment type="caution">
    <text evidence="6">The sequence shown here is derived from an EMBL/GenBank/DDBJ whole genome shotgun (WGS) entry which is preliminary data.</text>
</comment>
<dbReference type="PANTHER" id="PTHR43775:SF21">
    <property type="entry name" value="NON-REDUCING POLYKETIDE SYNTHASE AUSA-RELATED"/>
    <property type="match status" value="1"/>
</dbReference>
<dbReference type="AlphaFoldDB" id="A0AB34KBC7"/>
<dbReference type="CDD" id="cd00833">
    <property type="entry name" value="PKS"/>
    <property type="match status" value="1"/>
</dbReference>
<feature type="region of interest" description="Disordered" evidence="4">
    <location>
        <begin position="393"/>
        <end position="432"/>
    </location>
</feature>
<dbReference type="InterPro" id="IPR020841">
    <property type="entry name" value="PKS_Beta-ketoAc_synthase_dom"/>
</dbReference>
<dbReference type="SMART" id="SM00825">
    <property type="entry name" value="PKS_KS"/>
    <property type="match status" value="1"/>
</dbReference>
<feature type="domain" description="Ketosynthase family 3 (KS3)" evidence="5">
    <location>
        <begin position="432"/>
        <end position="693"/>
    </location>
</feature>
<keyword evidence="1" id="KW-0596">Phosphopantetheine</keyword>
<gene>
    <name evidence="6" type="ORF">WHR41_09278</name>
</gene>
<dbReference type="Gene3D" id="3.40.366.10">
    <property type="entry name" value="Malonyl-Coenzyme A Acyl Carrier Protein, domain 2"/>
    <property type="match status" value="2"/>
</dbReference>
<name>A0AB34KBC7_9PEZI</name>
<reference evidence="6 7" key="1">
    <citation type="journal article" date="2020" name="Microbiol. Resour. Announc.">
        <title>Draft Genome Sequence of a Cladosporium Species Isolated from the Mesophotic Ascidian Didemnum maculosum.</title>
        <authorList>
            <person name="Gioti A."/>
            <person name="Siaperas R."/>
            <person name="Nikolaivits E."/>
            <person name="Le Goff G."/>
            <person name="Ouazzani J."/>
            <person name="Kotoulas G."/>
            <person name="Topakas E."/>
        </authorList>
    </citation>
    <scope>NUCLEOTIDE SEQUENCE [LARGE SCALE GENOMIC DNA]</scope>
    <source>
        <strain evidence="6 7">TM138-S3</strain>
    </source>
</reference>
<protein>
    <recommendedName>
        <fullName evidence="5">Ketosynthase family 3 (KS3) domain-containing protein</fullName>
    </recommendedName>
</protein>
<organism evidence="6 7">
    <name type="scientific">Cladosporium halotolerans</name>
    <dbReference type="NCBI Taxonomy" id="1052096"/>
    <lineage>
        <taxon>Eukaryota</taxon>
        <taxon>Fungi</taxon>
        <taxon>Dikarya</taxon>
        <taxon>Ascomycota</taxon>
        <taxon>Pezizomycotina</taxon>
        <taxon>Dothideomycetes</taxon>
        <taxon>Dothideomycetidae</taxon>
        <taxon>Cladosporiales</taxon>
        <taxon>Cladosporiaceae</taxon>
        <taxon>Cladosporium</taxon>
    </lineage>
</organism>
<dbReference type="InterPro" id="IPR014030">
    <property type="entry name" value="Ketoacyl_synth_N"/>
</dbReference>
<dbReference type="PANTHER" id="PTHR43775">
    <property type="entry name" value="FATTY ACID SYNTHASE"/>
    <property type="match status" value="1"/>
</dbReference>
<dbReference type="EMBL" id="JAAQHG020000064">
    <property type="protein sequence ID" value="KAL1582134.1"/>
    <property type="molecule type" value="Genomic_DNA"/>
</dbReference>
<dbReference type="InterPro" id="IPR016039">
    <property type="entry name" value="Thiolase-like"/>
</dbReference>
<proteinExistence type="predicted"/>
<dbReference type="InterPro" id="IPR001227">
    <property type="entry name" value="Ac_transferase_dom_sf"/>
</dbReference>
<dbReference type="GO" id="GO:0044550">
    <property type="term" value="P:secondary metabolite biosynthetic process"/>
    <property type="evidence" value="ECO:0007669"/>
    <property type="project" value="TreeGrafter"/>
</dbReference>
<dbReference type="SUPFAM" id="SSF53901">
    <property type="entry name" value="Thiolase-like"/>
    <property type="match status" value="1"/>
</dbReference>
<accession>A0AB34KBC7</accession>
<evidence type="ECO:0000313" key="7">
    <source>
        <dbReference type="Proteomes" id="UP000803884"/>
    </source>
</evidence>
<feature type="region of interest" description="Disordered" evidence="4">
    <location>
        <begin position="671"/>
        <end position="693"/>
    </location>
</feature>
<keyword evidence="3" id="KW-0808">Transferase</keyword>
<dbReference type="InterPro" id="IPR050091">
    <property type="entry name" value="PKS_NRPS_Biosynth_Enz"/>
</dbReference>
<evidence type="ECO:0000313" key="6">
    <source>
        <dbReference type="EMBL" id="KAL1582134.1"/>
    </source>
</evidence>
<evidence type="ECO:0000256" key="1">
    <source>
        <dbReference type="ARBA" id="ARBA00022450"/>
    </source>
</evidence>
<dbReference type="GO" id="GO:0004312">
    <property type="term" value="F:fatty acid synthase activity"/>
    <property type="evidence" value="ECO:0007669"/>
    <property type="project" value="TreeGrafter"/>
</dbReference>
<feature type="region of interest" description="Disordered" evidence="4">
    <location>
        <begin position="1"/>
        <end position="27"/>
    </location>
</feature>
<evidence type="ECO:0000256" key="2">
    <source>
        <dbReference type="ARBA" id="ARBA00022553"/>
    </source>
</evidence>
<dbReference type="RefSeq" id="XP_069225241.1">
    <property type="nucleotide sequence ID" value="XM_069377882.1"/>
</dbReference>
<feature type="compositionally biased region" description="Polar residues" evidence="4">
    <location>
        <begin position="410"/>
        <end position="422"/>
    </location>
</feature>
<dbReference type="PROSITE" id="PS52004">
    <property type="entry name" value="KS3_2"/>
    <property type="match status" value="1"/>
</dbReference>
<dbReference type="InterPro" id="IPR018201">
    <property type="entry name" value="Ketoacyl_synth_AS"/>
</dbReference>
<dbReference type="InterPro" id="IPR032088">
    <property type="entry name" value="SAT"/>
</dbReference>
<dbReference type="Pfam" id="PF00109">
    <property type="entry name" value="ketoacyl-synt"/>
    <property type="match status" value="1"/>
</dbReference>
<dbReference type="GeneID" id="96010720"/>
<evidence type="ECO:0000259" key="5">
    <source>
        <dbReference type="PROSITE" id="PS52004"/>
    </source>
</evidence>
<evidence type="ECO:0000256" key="4">
    <source>
        <dbReference type="SAM" id="MobiDB-lite"/>
    </source>
</evidence>
<dbReference type="Pfam" id="PF16073">
    <property type="entry name" value="SAT"/>
    <property type="match status" value="1"/>
</dbReference>
<dbReference type="Gene3D" id="3.40.47.10">
    <property type="match status" value="1"/>
</dbReference>
<dbReference type="GO" id="GO:0006633">
    <property type="term" value="P:fatty acid biosynthetic process"/>
    <property type="evidence" value="ECO:0007669"/>
    <property type="project" value="InterPro"/>
</dbReference>
<dbReference type="PROSITE" id="PS00606">
    <property type="entry name" value="KS3_1"/>
    <property type="match status" value="1"/>
</dbReference>
<sequence length="693" mass="75472">MKYTTMHYSSSGHSTQPRCQPDASTGPSSLIFGSQAGLPSRAILQTTRDDLRSRPCLTPLRDAIRDLHYFWQRLIKSDSNLDLVHENRFLRSLGLWIDGGDGEFGTSSDSTDMPAFVLTFILHIVQYVEYLTSLTVAGDDVQHRTLQGLQGGGGVQGFCVGFLSAVAISASAKQDEIALNAAQCLRLAVCIAAHVDKDRGRTASSEKSICFSAHGQRQDVMDRPSVVSLLSSFSDTYIAGFFDAHSFTITTTSTMYPHVTQVLLARGFVLKTVPVRGRFHSLVHAEAANKIAALFNVDERSQFPRIDQLHAPVRSAVDGMVIDRGSLLQHALENTLLEPLDWHRLLTNTFDDSEHARRNVIGFGVTNPVPPSLRRTMELGVTRFESWISMQPNPLTQPQLQGVGEVSASEHATSGGNDSSPSGRHAPEDFPPHSVAIVGMAGRFPGAETPEELWKLMADGTSTVEAVPAGKYGLDSQFDDEPRRQWWGNLLRNPECFDHEFFKKSPREAQAWDPQQRIALEVAYQALESSGYFGTAAASRDRDYGCFIGAVMNNYYDNVSCHRPTAYATLGTSRCFISGAISHFFGWTGPAISMDTACSSSLVAINAACKAIMAGECSRAIAGGTNVITSPYDYRNLAAAGFLSPTGQCKPFDADADGYCGWSGRSQIIGNRNPGRGQCSRGDRGLGSQPEFQ</sequence>